<dbReference type="AlphaFoldDB" id="A0A8H6SN16"/>
<dbReference type="EMBL" id="JACAZE010000012">
    <property type="protein sequence ID" value="KAF7302329.1"/>
    <property type="molecule type" value="Genomic_DNA"/>
</dbReference>
<dbReference type="Proteomes" id="UP000613580">
    <property type="component" value="Unassembled WGS sequence"/>
</dbReference>
<feature type="compositionally biased region" description="Acidic residues" evidence="1">
    <location>
        <begin position="180"/>
        <end position="191"/>
    </location>
</feature>
<dbReference type="PANTHER" id="PTHR46579">
    <property type="entry name" value="F5/8 TYPE C DOMAIN-CONTAINING PROTEIN-RELATED"/>
    <property type="match status" value="1"/>
</dbReference>
<accession>A0A8H6SN16</accession>
<reference evidence="2" key="1">
    <citation type="submission" date="2020-05" db="EMBL/GenBank/DDBJ databases">
        <title>Mycena genomes resolve the evolution of fungal bioluminescence.</title>
        <authorList>
            <person name="Tsai I.J."/>
        </authorList>
    </citation>
    <scope>NUCLEOTIDE SEQUENCE</scope>
    <source>
        <strain evidence="2">110903Hualien_Pintung</strain>
    </source>
</reference>
<evidence type="ECO:0008006" key="4">
    <source>
        <dbReference type="Google" id="ProtNLM"/>
    </source>
</evidence>
<comment type="caution">
    <text evidence="2">The sequence shown here is derived from an EMBL/GenBank/DDBJ whole genome shotgun (WGS) entry which is preliminary data.</text>
</comment>
<sequence>MHHCRRSSSSTLILQMPPTAKDDDKVQCYCWRCTKQHTRAAGKSVTRYIASQHKRSDYIVSRPAARSRMTPLVPVVNDDDESDYGDAPTSDLRAPSSPTMETPSSPMHATTPSDNPASLKDDATDAGGSDAMDELTDSFGRISIPRLVTENRAVHGHDGELWEPPEDEEAGFDGPPPFMDELDESGDDEPDRDGAQVDLEWYRRLAGSGLTAAEKLAGSLYSLIAKGTADPATSPSRYDPRNLPLRTHAEFIQQAREVDNAPTKTRAEELARLYGIKGTPILSYLSSLDFPRSFPYDFMHLIWENLIPNLILLWTGQFKGLDEGREQYCIDDALWDAIGKDTAKAGSTIPSAFGTRVPDLAKGGVPVSAEMHSIWVQFIGPTRLRRAFSHVKYYDHFVLLVQILNKCLAFEISTKEVEWLEEKIPDWVETYERFYYQHDPSRLSTCTLTVHALLHIPAAIRAAGPQWCYWAYPMERYCGSLQPGIRSRRFPFASLDRYVLETAQLSQIGVLYNLTSELALKRRRGDPQGSRRVTGYDAALLLGPHSSLAVLPPRVISALGTRFKVASGTNSVRKIRHILRDATLTEWTKIRRIDSEAGDTMVAQLSGSSAHGNRTDLRDPTFVRSSMKCSWT</sequence>
<evidence type="ECO:0000313" key="3">
    <source>
        <dbReference type="Proteomes" id="UP000613580"/>
    </source>
</evidence>
<feature type="compositionally biased region" description="Low complexity" evidence="1">
    <location>
        <begin position="95"/>
        <end position="107"/>
    </location>
</feature>
<proteinExistence type="predicted"/>
<evidence type="ECO:0000256" key="1">
    <source>
        <dbReference type="SAM" id="MobiDB-lite"/>
    </source>
</evidence>
<feature type="region of interest" description="Disordered" evidence="1">
    <location>
        <begin position="157"/>
        <end position="194"/>
    </location>
</feature>
<dbReference type="OrthoDB" id="3045118at2759"/>
<organism evidence="2 3">
    <name type="scientific">Mycena chlorophos</name>
    <name type="common">Agaric fungus</name>
    <name type="synonym">Agaricus chlorophos</name>
    <dbReference type="NCBI Taxonomy" id="658473"/>
    <lineage>
        <taxon>Eukaryota</taxon>
        <taxon>Fungi</taxon>
        <taxon>Dikarya</taxon>
        <taxon>Basidiomycota</taxon>
        <taxon>Agaricomycotina</taxon>
        <taxon>Agaricomycetes</taxon>
        <taxon>Agaricomycetidae</taxon>
        <taxon>Agaricales</taxon>
        <taxon>Marasmiineae</taxon>
        <taxon>Mycenaceae</taxon>
        <taxon>Mycena</taxon>
    </lineage>
</organism>
<feature type="compositionally biased region" description="Acidic residues" evidence="1">
    <location>
        <begin position="161"/>
        <end position="171"/>
    </location>
</feature>
<name>A0A8H6SN16_MYCCL</name>
<evidence type="ECO:0000313" key="2">
    <source>
        <dbReference type="EMBL" id="KAF7302329.1"/>
    </source>
</evidence>
<keyword evidence="3" id="KW-1185">Reference proteome</keyword>
<gene>
    <name evidence="2" type="ORF">HMN09_00866500</name>
</gene>
<dbReference type="PANTHER" id="PTHR46579:SF1">
    <property type="entry name" value="F5_8 TYPE C DOMAIN-CONTAINING PROTEIN"/>
    <property type="match status" value="1"/>
</dbReference>
<protein>
    <recommendedName>
        <fullName evidence="4">DUF4218 domain-containing protein</fullName>
    </recommendedName>
</protein>
<feature type="region of interest" description="Disordered" evidence="1">
    <location>
        <begin position="70"/>
        <end position="134"/>
    </location>
</feature>